<sequence length="513" mass="55107">MSEHAERRDRSRSPLLEVDLQDGSSAREIFEDTKRIGAGWTYDDIICLPRHICFSVESVCLESNFSRRIRLKTPIVSSPMDTVTESRMAIGLALEGGIGIIHPNLPIPDQVAEVTKVKKYKSGFITEPICVKADMTLSELAKLRVKCGFTSFPVTSDGVIGSRLLGLVTRRDTDFVDDSTAKVSSVMTSVDDVVTAPEGVSLEAANEVIHRSKKGLLPIVTDLGILVALIHRVDLMKHANFPLASLVSNTSLIVGAAVKADRNGQDRVRALHAAGVDAIVVDSRQGDSLLQADLVKWIKAEFPSLDVVGGNVTTQTQAQHLLDAGVDALRVGMGIGSTSTTQEVCACGRAQASAVYRVSKAAKEKGVPVIADGGISSPGHILKALAMGASTVMCGSLLAGTEESPGEYFFDNGLRLKGHRGMGSIDAMQKSDGRVKIARGVTGAVEERGSLRIFVPYLLQGIRHGMQDLGVRCIQELHSTLYSDTLRFELRSPAAQREGGVHGLHSFERKLYA</sequence>
<evidence type="ECO:0000256" key="7">
    <source>
        <dbReference type="ARBA" id="ARBA00023027"/>
    </source>
</evidence>
<feature type="domain" description="CBS" evidence="15">
    <location>
        <begin position="124"/>
        <end position="183"/>
    </location>
</feature>
<keyword evidence="8 13" id="KW-0129">CBS domain</keyword>
<comment type="activity regulation">
    <text evidence="10">Mycophenolic acid (MPA) is a non-competitive inhibitor that prevents formation of the closed enzyme conformation by binding to the same site as the amobile flap. In contrast, mizoribine monophosphate (MZP) is a competitive inhibitor that induces the closed conformation. MPA is a potent inhibitor of mammalian IMPDHs but a poor inhibitor of the bacterial enzymes. MZP is a more potent inhibitor of bacterial IMPDH.</text>
</comment>
<evidence type="ECO:0000256" key="14">
    <source>
        <dbReference type="RuleBase" id="RU003927"/>
    </source>
</evidence>
<evidence type="ECO:0000256" key="8">
    <source>
        <dbReference type="ARBA" id="ARBA00023122"/>
    </source>
</evidence>
<comment type="cofactor">
    <cofactor evidence="10">
        <name>K(+)</name>
        <dbReference type="ChEBI" id="CHEBI:29103"/>
    </cofactor>
</comment>
<feature type="binding site" description="in other chain" evidence="10 12">
    <location>
        <position position="336"/>
    </location>
    <ligand>
        <name>K(+)</name>
        <dbReference type="ChEBI" id="CHEBI:29103"/>
        <note>ligand shared between two tetrameric partners</note>
    </ligand>
</feature>
<dbReference type="PANTHER" id="PTHR11911:SF111">
    <property type="entry name" value="INOSINE-5'-MONOPHOSPHATE DEHYDROGENASE"/>
    <property type="match status" value="1"/>
</dbReference>
<evidence type="ECO:0000256" key="4">
    <source>
        <dbReference type="ARBA" id="ARBA00022755"/>
    </source>
</evidence>
<evidence type="ECO:0000256" key="1">
    <source>
        <dbReference type="ARBA" id="ARBA00005502"/>
    </source>
</evidence>
<dbReference type="Pfam" id="PF00571">
    <property type="entry name" value="CBS"/>
    <property type="match status" value="2"/>
</dbReference>
<dbReference type="PIRSF" id="PIRSF000130">
    <property type="entry name" value="IMPDH"/>
    <property type="match status" value="1"/>
</dbReference>
<feature type="binding site" evidence="10">
    <location>
        <position position="282"/>
    </location>
    <ligand>
        <name>NAD(+)</name>
        <dbReference type="ChEBI" id="CHEBI:57540"/>
    </ligand>
</feature>
<evidence type="ECO:0000256" key="9">
    <source>
        <dbReference type="ARBA" id="ARBA00056556"/>
    </source>
</evidence>
<evidence type="ECO:0000313" key="16">
    <source>
        <dbReference type="EMBL" id="CAD8848346.1"/>
    </source>
</evidence>
<evidence type="ECO:0000256" key="6">
    <source>
        <dbReference type="ARBA" id="ARBA00023002"/>
    </source>
</evidence>
<dbReference type="FunFam" id="3.20.20.70:FF:000086">
    <property type="entry name" value="IMP dehydrogenase, putative"/>
    <property type="match status" value="1"/>
</dbReference>
<proteinExistence type="inferred from homology"/>
<dbReference type="InterPro" id="IPR013785">
    <property type="entry name" value="Aldolase_TIM"/>
</dbReference>
<evidence type="ECO:0000256" key="12">
    <source>
        <dbReference type="PIRSR" id="PIRSR000130-4"/>
    </source>
</evidence>
<dbReference type="Gene3D" id="3.20.20.70">
    <property type="entry name" value="Aldolase class I"/>
    <property type="match status" value="1"/>
</dbReference>
<keyword evidence="6 10" id="KW-0560">Oxidoreductase</keyword>
<dbReference type="HAMAP" id="MF_01964">
    <property type="entry name" value="IMPDH"/>
    <property type="match status" value="1"/>
</dbReference>
<dbReference type="NCBIfam" id="TIGR01302">
    <property type="entry name" value="IMP_dehydrog"/>
    <property type="match status" value="1"/>
</dbReference>
<feature type="binding site" evidence="10">
    <location>
        <begin position="372"/>
        <end position="374"/>
    </location>
    <ligand>
        <name>IMP</name>
        <dbReference type="ChEBI" id="CHEBI:58053"/>
    </ligand>
</feature>
<comment type="similarity">
    <text evidence="1 10 14">Belongs to the IMPDH/GMPR family.</text>
</comment>
<comment type="catalytic activity">
    <reaction evidence="10">
        <text>IMP + NAD(+) + H2O = XMP + NADH + H(+)</text>
        <dbReference type="Rhea" id="RHEA:11708"/>
        <dbReference type="ChEBI" id="CHEBI:15377"/>
        <dbReference type="ChEBI" id="CHEBI:15378"/>
        <dbReference type="ChEBI" id="CHEBI:57464"/>
        <dbReference type="ChEBI" id="CHEBI:57540"/>
        <dbReference type="ChEBI" id="CHEBI:57945"/>
        <dbReference type="ChEBI" id="CHEBI:58053"/>
        <dbReference type="EC" id="1.1.1.205"/>
    </reaction>
</comment>
<dbReference type="CDD" id="cd00381">
    <property type="entry name" value="IMPDH"/>
    <property type="match status" value="1"/>
</dbReference>
<keyword evidence="5 10" id="KW-0630">Potassium</keyword>
<dbReference type="InterPro" id="IPR005990">
    <property type="entry name" value="IMP_DH"/>
</dbReference>
<evidence type="ECO:0000256" key="10">
    <source>
        <dbReference type="HAMAP-Rule" id="MF_03156"/>
    </source>
</evidence>
<dbReference type="SMART" id="SM01240">
    <property type="entry name" value="IMPDH"/>
    <property type="match status" value="1"/>
</dbReference>
<dbReference type="PROSITE" id="PS51371">
    <property type="entry name" value="CBS"/>
    <property type="match status" value="2"/>
</dbReference>
<comment type="subunit">
    <text evidence="10">Homotetramer.</text>
</comment>
<evidence type="ECO:0000256" key="3">
    <source>
        <dbReference type="ARBA" id="ARBA00022749"/>
    </source>
</evidence>
<keyword evidence="2 10" id="KW-0479">Metal-binding</keyword>
<gene>
    <name evidence="16" type="ORF">NSCI0253_LOCUS22696</name>
</gene>
<comment type="function">
    <text evidence="9 10">Catalyzes the conversion of inosine 5'-phosphate (IMP) to xanthosine 5'-phosphate (XMP), the first committed and rate-limiting step in the de novo synthesis of guanine nucleotides, and therefore plays an important role in the regulation of cell growth.</text>
</comment>
<accession>A0A7S1AB17</accession>
<keyword evidence="10" id="KW-0963">Cytoplasm</keyword>
<organism evidence="16">
    <name type="scientific">Noctiluca scintillans</name>
    <name type="common">Sea sparkle</name>
    <name type="synonym">Red tide dinoflagellate</name>
    <dbReference type="NCBI Taxonomy" id="2966"/>
    <lineage>
        <taxon>Eukaryota</taxon>
        <taxon>Sar</taxon>
        <taxon>Alveolata</taxon>
        <taxon>Dinophyceae</taxon>
        <taxon>Noctilucales</taxon>
        <taxon>Noctilucaceae</taxon>
        <taxon>Noctiluca</taxon>
    </lineage>
</organism>
<dbReference type="Pfam" id="PF00478">
    <property type="entry name" value="IMPDH"/>
    <property type="match status" value="1"/>
</dbReference>
<comment type="caution">
    <text evidence="10">Lacks conserved residue(s) required for the propagation of feature annotation.</text>
</comment>
<dbReference type="GO" id="GO:0006177">
    <property type="term" value="P:GMP biosynthetic process"/>
    <property type="evidence" value="ECO:0007669"/>
    <property type="project" value="UniProtKB-UniRule"/>
</dbReference>
<dbReference type="SMART" id="SM00116">
    <property type="entry name" value="CBS"/>
    <property type="match status" value="2"/>
</dbReference>
<keyword evidence="4 10" id="KW-0658">Purine biosynthesis</keyword>
<dbReference type="InterPro" id="IPR046342">
    <property type="entry name" value="CBS_dom_sf"/>
</dbReference>
<dbReference type="GO" id="GO:0000166">
    <property type="term" value="F:nucleotide binding"/>
    <property type="evidence" value="ECO:0007669"/>
    <property type="project" value="UniProtKB-UniRule"/>
</dbReference>
<feature type="binding site" evidence="10 11">
    <location>
        <begin position="332"/>
        <end position="334"/>
    </location>
    <ligand>
        <name>NAD(+)</name>
        <dbReference type="ChEBI" id="CHEBI:57540"/>
    </ligand>
</feature>
<dbReference type="CDD" id="cd04601">
    <property type="entry name" value="CBS_pair_IMPDH"/>
    <property type="match status" value="1"/>
</dbReference>
<evidence type="ECO:0000256" key="13">
    <source>
        <dbReference type="PROSITE-ProRule" id="PRU00703"/>
    </source>
</evidence>
<evidence type="ECO:0000256" key="11">
    <source>
        <dbReference type="PIRSR" id="PIRSR000130-3"/>
    </source>
</evidence>
<dbReference type="InterPro" id="IPR000644">
    <property type="entry name" value="CBS_dom"/>
</dbReference>
<reference evidence="16" key="1">
    <citation type="submission" date="2021-01" db="EMBL/GenBank/DDBJ databases">
        <authorList>
            <person name="Corre E."/>
            <person name="Pelletier E."/>
            <person name="Niang G."/>
            <person name="Scheremetjew M."/>
            <person name="Finn R."/>
            <person name="Kale V."/>
            <person name="Holt S."/>
            <person name="Cochrane G."/>
            <person name="Meng A."/>
            <person name="Brown T."/>
            <person name="Cohen L."/>
        </authorList>
    </citation>
    <scope>NUCLEOTIDE SEQUENCE</scope>
</reference>
<feature type="binding site" description="in other chain" evidence="10 12">
    <location>
        <position position="334"/>
    </location>
    <ligand>
        <name>K(+)</name>
        <dbReference type="ChEBI" id="CHEBI:29103"/>
        <note>ligand shared between two tetrameric partners</note>
    </ligand>
</feature>
<dbReference type="EC" id="1.1.1.205" evidence="10"/>
<evidence type="ECO:0000256" key="2">
    <source>
        <dbReference type="ARBA" id="ARBA00022723"/>
    </source>
</evidence>
<dbReference type="GO" id="GO:0005737">
    <property type="term" value="C:cytoplasm"/>
    <property type="evidence" value="ECO:0007669"/>
    <property type="project" value="UniProtKB-SubCell"/>
</dbReference>
<dbReference type="UniPathway" id="UPA00601">
    <property type="reaction ID" value="UER00295"/>
</dbReference>
<dbReference type="EMBL" id="HBFQ01032224">
    <property type="protein sequence ID" value="CAD8848346.1"/>
    <property type="molecule type" value="Transcribed_RNA"/>
</dbReference>
<evidence type="ECO:0000256" key="5">
    <source>
        <dbReference type="ARBA" id="ARBA00022958"/>
    </source>
</evidence>
<dbReference type="GO" id="GO:0006183">
    <property type="term" value="P:GTP biosynthetic process"/>
    <property type="evidence" value="ECO:0007669"/>
    <property type="project" value="TreeGrafter"/>
</dbReference>
<dbReference type="GO" id="GO:0046872">
    <property type="term" value="F:metal ion binding"/>
    <property type="evidence" value="ECO:0007669"/>
    <property type="project" value="UniProtKB-UniRule"/>
</dbReference>
<dbReference type="SUPFAM" id="SSF54631">
    <property type="entry name" value="CBS-domain pair"/>
    <property type="match status" value="1"/>
</dbReference>
<dbReference type="SUPFAM" id="SSF51412">
    <property type="entry name" value="Inosine monophosphate dehydrogenase (IMPDH)"/>
    <property type="match status" value="1"/>
</dbReference>
<dbReference type="PANTHER" id="PTHR11911">
    <property type="entry name" value="INOSINE-5-MONOPHOSPHATE DEHYDROGENASE RELATED"/>
    <property type="match status" value="1"/>
</dbReference>
<dbReference type="AlphaFoldDB" id="A0A7S1AB17"/>
<protein>
    <recommendedName>
        <fullName evidence="10">Inosine-5'-monophosphate dehydrogenase</fullName>
        <shortName evidence="10">IMP dehydrogenase</shortName>
        <shortName evidence="10">IMPD</shortName>
        <shortName evidence="10">IMPDH</shortName>
        <ecNumber evidence="10">1.1.1.205</ecNumber>
    </recommendedName>
</protein>
<dbReference type="InterPro" id="IPR001093">
    <property type="entry name" value="IMP_DH_GMPRt"/>
</dbReference>
<keyword evidence="3 10" id="KW-0332">GMP biosynthesis</keyword>
<feature type="binding site" evidence="10">
    <location>
        <begin position="395"/>
        <end position="396"/>
    </location>
    <ligand>
        <name>IMP</name>
        <dbReference type="ChEBI" id="CHEBI:58053"/>
    </ligand>
</feature>
<comment type="pathway">
    <text evidence="10">Purine metabolism; XMP biosynthesis via de novo pathway; XMP from IMP: step 1/1.</text>
</comment>
<comment type="subcellular location">
    <subcellularLocation>
        <location evidence="10">Cytoplasm</location>
    </subcellularLocation>
</comment>
<name>A0A7S1AB17_NOCSC</name>
<keyword evidence="7 10" id="KW-0520">NAD</keyword>
<dbReference type="GO" id="GO:0003938">
    <property type="term" value="F:IMP dehydrogenase activity"/>
    <property type="evidence" value="ECO:0007669"/>
    <property type="project" value="UniProtKB-UniRule"/>
</dbReference>
<feature type="domain" description="CBS" evidence="15">
    <location>
        <begin position="187"/>
        <end position="245"/>
    </location>
</feature>
<feature type="binding site" evidence="10">
    <location>
        <position position="337"/>
    </location>
    <ligand>
        <name>IMP</name>
        <dbReference type="ChEBI" id="CHEBI:58053"/>
    </ligand>
</feature>
<evidence type="ECO:0000259" key="15">
    <source>
        <dbReference type="PROSITE" id="PS51371"/>
    </source>
</evidence>